<accession>A0A6A6RDQ9</accession>
<sequence length="456" mass="52611">MAARRSAAGPSKAVTFDTRLRRRRERYDCYCALCGGPFYWEDLIVDSDGSPAKPGDYYWFALLDRMLITLRNPNVLAWLKDLRLVTRSEDALGEKKCYLSGIGQLDEGNNEDVMCTVPARDDPNVSASSGQQSQNCPALHSRMLPKRKTLEFDLDLDLVHHIMIQHTDIIEHPERFCLGFDLLELEKVSRRAFFECHVGLEPYLSDPLQIPSMNSFLANLPLLPVGVAEEPIAKPAALSNEVATPKPLGALPVEVLLTIFCLVPVESTIAFCLASRTCWDICQTNKHWLHRLLFQMPWVWEFKDANKLRVEQNEGHLLDRVDWQGVYRIMRTHSFLPIPFDDSPCYHTVKVPRHARLDDRALPYSDGWDDRWLRTTFQGDDEVMQRIALELREIRVKHTATKQRKGFDRGLIGLSNRRRIWQIAEEFVEPYRALQMPEAVNEDEEERRIELGLNRT</sequence>
<dbReference type="OrthoDB" id="9984533at2759"/>
<evidence type="ECO:0000313" key="1">
    <source>
        <dbReference type="EMBL" id="KAF2502532.1"/>
    </source>
</evidence>
<proteinExistence type="predicted"/>
<gene>
    <name evidence="1" type="ORF">BU16DRAFT_532880</name>
</gene>
<evidence type="ECO:0008006" key="3">
    <source>
        <dbReference type="Google" id="ProtNLM"/>
    </source>
</evidence>
<reference evidence="1" key="1">
    <citation type="journal article" date="2020" name="Stud. Mycol.">
        <title>101 Dothideomycetes genomes: a test case for predicting lifestyles and emergence of pathogens.</title>
        <authorList>
            <person name="Haridas S."/>
            <person name="Albert R."/>
            <person name="Binder M."/>
            <person name="Bloem J."/>
            <person name="Labutti K."/>
            <person name="Salamov A."/>
            <person name="Andreopoulos B."/>
            <person name="Baker S."/>
            <person name="Barry K."/>
            <person name="Bills G."/>
            <person name="Bluhm B."/>
            <person name="Cannon C."/>
            <person name="Castanera R."/>
            <person name="Culley D."/>
            <person name="Daum C."/>
            <person name="Ezra D."/>
            <person name="Gonzalez J."/>
            <person name="Henrissat B."/>
            <person name="Kuo A."/>
            <person name="Liang C."/>
            <person name="Lipzen A."/>
            <person name="Lutzoni F."/>
            <person name="Magnuson J."/>
            <person name="Mondo S."/>
            <person name="Nolan M."/>
            <person name="Ohm R."/>
            <person name="Pangilinan J."/>
            <person name="Park H.-J."/>
            <person name="Ramirez L."/>
            <person name="Alfaro M."/>
            <person name="Sun H."/>
            <person name="Tritt A."/>
            <person name="Yoshinaga Y."/>
            <person name="Zwiers L.-H."/>
            <person name="Turgeon B."/>
            <person name="Goodwin S."/>
            <person name="Spatafora J."/>
            <person name="Crous P."/>
            <person name="Grigoriev I."/>
        </authorList>
    </citation>
    <scope>NUCLEOTIDE SEQUENCE</scope>
    <source>
        <strain evidence="1">CBS 269.34</strain>
    </source>
</reference>
<protein>
    <recommendedName>
        <fullName evidence="3">F-box domain-containing protein</fullName>
    </recommendedName>
</protein>
<evidence type="ECO:0000313" key="2">
    <source>
        <dbReference type="Proteomes" id="UP000799750"/>
    </source>
</evidence>
<keyword evidence="2" id="KW-1185">Reference proteome</keyword>
<dbReference type="SUPFAM" id="SSF81383">
    <property type="entry name" value="F-box domain"/>
    <property type="match status" value="1"/>
</dbReference>
<organism evidence="1 2">
    <name type="scientific">Lophium mytilinum</name>
    <dbReference type="NCBI Taxonomy" id="390894"/>
    <lineage>
        <taxon>Eukaryota</taxon>
        <taxon>Fungi</taxon>
        <taxon>Dikarya</taxon>
        <taxon>Ascomycota</taxon>
        <taxon>Pezizomycotina</taxon>
        <taxon>Dothideomycetes</taxon>
        <taxon>Pleosporomycetidae</taxon>
        <taxon>Mytilinidiales</taxon>
        <taxon>Mytilinidiaceae</taxon>
        <taxon>Lophium</taxon>
    </lineage>
</organism>
<dbReference type="InterPro" id="IPR036047">
    <property type="entry name" value="F-box-like_dom_sf"/>
</dbReference>
<dbReference type="EMBL" id="MU004181">
    <property type="protein sequence ID" value="KAF2502532.1"/>
    <property type="molecule type" value="Genomic_DNA"/>
</dbReference>
<dbReference type="Proteomes" id="UP000799750">
    <property type="component" value="Unassembled WGS sequence"/>
</dbReference>
<dbReference type="AlphaFoldDB" id="A0A6A6RDQ9"/>
<name>A0A6A6RDQ9_9PEZI</name>